<keyword evidence="8" id="KW-1185">Reference proteome</keyword>
<dbReference type="CDD" id="cd16332">
    <property type="entry name" value="Prp-like"/>
    <property type="match status" value="1"/>
</dbReference>
<dbReference type="SUPFAM" id="SSF118010">
    <property type="entry name" value="TM1457-like"/>
    <property type="match status" value="1"/>
</dbReference>
<name>A0AAE3E5X3_9FIRM</name>
<keyword evidence="2 7" id="KW-0645">Protease</keyword>
<sequence>MIQVEIIRDASKAYVGFSIKGHAGYAEHGQDIICAAVSVLAQNTVNSIEQFTDDTFSGEIDEKTGSLAVSFPHGVGKDSRLLLDSMVLGLTSIAEEYGKKYIKIRFREV</sequence>
<accession>A0AAE3E5X3</accession>
<dbReference type="GO" id="GO:0042254">
    <property type="term" value="P:ribosome biogenesis"/>
    <property type="evidence" value="ECO:0007669"/>
    <property type="project" value="UniProtKB-KW"/>
</dbReference>
<evidence type="ECO:0000313" key="7">
    <source>
        <dbReference type="EMBL" id="MCC2222283.1"/>
    </source>
</evidence>
<dbReference type="PANTHER" id="PTHR39178:SF1">
    <property type="entry name" value="RIBOSOMAL-PROCESSING CYSTEINE PROTEASE PRP"/>
    <property type="match status" value="1"/>
</dbReference>
<comment type="caution">
    <text evidence="7">The sequence shown here is derived from an EMBL/GenBank/DDBJ whole genome shotgun (WGS) entry which is preliminary data.</text>
</comment>
<gene>
    <name evidence="7" type="ORF">LKD48_11670</name>
</gene>
<dbReference type="InterPro" id="IPR007422">
    <property type="entry name" value="Peptidase_Prp"/>
</dbReference>
<evidence type="ECO:0000256" key="2">
    <source>
        <dbReference type="ARBA" id="ARBA00022670"/>
    </source>
</evidence>
<dbReference type="GO" id="GO:0008234">
    <property type="term" value="F:cysteine-type peptidase activity"/>
    <property type="evidence" value="ECO:0007669"/>
    <property type="project" value="UniProtKB-KW"/>
</dbReference>
<keyword evidence="4" id="KW-0788">Thiol protease</keyword>
<comment type="similarity">
    <text evidence="5">Belongs to the Prp family.</text>
</comment>
<evidence type="ECO:0000256" key="4">
    <source>
        <dbReference type="ARBA" id="ARBA00022807"/>
    </source>
</evidence>
<keyword evidence="1" id="KW-0690">Ribosome biogenesis</keyword>
<proteinExistence type="inferred from homology"/>
<evidence type="ECO:0000256" key="1">
    <source>
        <dbReference type="ARBA" id="ARBA00022517"/>
    </source>
</evidence>
<evidence type="ECO:0000313" key="8">
    <source>
        <dbReference type="Proteomes" id="UP001198200"/>
    </source>
</evidence>
<dbReference type="Gene3D" id="3.30.70.1490">
    <property type="entry name" value="Cysteine protease Prp"/>
    <property type="match status" value="1"/>
</dbReference>
<evidence type="ECO:0000256" key="6">
    <source>
        <dbReference type="ARBA" id="ARBA00044538"/>
    </source>
</evidence>
<protein>
    <recommendedName>
        <fullName evidence="6">Ribosomal processing cysteine protease Prp</fullName>
    </recommendedName>
</protein>
<organism evidence="7 8">
    <name type="scientific">Anthropogastromicrobium aceti</name>
    <dbReference type="NCBI Taxonomy" id="2981768"/>
    <lineage>
        <taxon>Bacteria</taxon>
        <taxon>Bacillati</taxon>
        <taxon>Bacillota</taxon>
        <taxon>Clostridia</taxon>
        <taxon>Lachnospirales</taxon>
        <taxon>Lachnospiraceae</taxon>
        <taxon>Anthropogastromicrobium</taxon>
    </lineage>
</organism>
<dbReference type="GO" id="GO:0006508">
    <property type="term" value="P:proteolysis"/>
    <property type="evidence" value="ECO:0007669"/>
    <property type="project" value="UniProtKB-KW"/>
</dbReference>
<dbReference type="Proteomes" id="UP001198200">
    <property type="component" value="Unassembled WGS sequence"/>
</dbReference>
<dbReference type="Pfam" id="PF04327">
    <property type="entry name" value="Peptidase_Prp"/>
    <property type="match status" value="1"/>
</dbReference>
<dbReference type="EMBL" id="JAJEQN010000031">
    <property type="protein sequence ID" value="MCC2222283.1"/>
    <property type="molecule type" value="Genomic_DNA"/>
</dbReference>
<dbReference type="RefSeq" id="WP_118612803.1">
    <property type="nucleotide sequence ID" value="NZ_JAJEQN010000031.1"/>
</dbReference>
<evidence type="ECO:0000256" key="3">
    <source>
        <dbReference type="ARBA" id="ARBA00022801"/>
    </source>
</evidence>
<dbReference type="InterPro" id="IPR036764">
    <property type="entry name" value="Peptidase_Prp_sf"/>
</dbReference>
<dbReference type="PANTHER" id="PTHR39178">
    <property type="entry name" value="HYPOTHETICAL RIBOSOME-ASSOCIATED PROTEIN"/>
    <property type="match status" value="1"/>
</dbReference>
<dbReference type="AlphaFoldDB" id="A0AAE3E5X3"/>
<reference evidence="7 8" key="1">
    <citation type="submission" date="2021-10" db="EMBL/GenBank/DDBJ databases">
        <title>Anaerobic single-cell dispensing facilitates the cultivation of human gut bacteria.</title>
        <authorList>
            <person name="Afrizal A."/>
        </authorList>
    </citation>
    <scope>NUCLEOTIDE SEQUENCE [LARGE SCALE GENOMIC DNA]</scope>
    <source>
        <strain evidence="7 8">CLA-AA-H224</strain>
    </source>
</reference>
<keyword evidence="3" id="KW-0378">Hydrolase</keyword>
<evidence type="ECO:0000256" key="5">
    <source>
        <dbReference type="ARBA" id="ARBA00044503"/>
    </source>
</evidence>